<accession>A0A9P5NED1</accession>
<evidence type="ECO:0000313" key="3">
    <source>
        <dbReference type="Proteomes" id="UP000724874"/>
    </source>
</evidence>
<protein>
    <submittedName>
        <fullName evidence="2">Uncharacterized protein</fullName>
    </submittedName>
</protein>
<sequence length="164" mass="18198">MPPTNNYFGEPMPSYPPQAHPSLEQNNAINDQPAPSRAMSLHAPQQNNSKQPAARLRGGCIPCPHDRSIVMQLASSDRPGKKTRKLDDSTHVALRSNRCSTPSIGHTQRTIPRTRMPPDVSVPALHKSLGCSFSSTCASTSELHQKRRNETELNKRKNNFQSCY</sequence>
<feature type="region of interest" description="Disordered" evidence="1">
    <location>
        <begin position="142"/>
        <end position="164"/>
    </location>
</feature>
<dbReference type="EMBL" id="JADNYJ010000155">
    <property type="protein sequence ID" value="KAF8878801.1"/>
    <property type="molecule type" value="Genomic_DNA"/>
</dbReference>
<keyword evidence="3" id="KW-1185">Reference proteome</keyword>
<feature type="region of interest" description="Disordered" evidence="1">
    <location>
        <begin position="74"/>
        <end position="118"/>
    </location>
</feature>
<organism evidence="2 3">
    <name type="scientific">Gymnopilus junonius</name>
    <name type="common">Spectacular rustgill mushroom</name>
    <name type="synonym">Gymnopilus spectabilis subsp. junonius</name>
    <dbReference type="NCBI Taxonomy" id="109634"/>
    <lineage>
        <taxon>Eukaryota</taxon>
        <taxon>Fungi</taxon>
        <taxon>Dikarya</taxon>
        <taxon>Basidiomycota</taxon>
        <taxon>Agaricomycotina</taxon>
        <taxon>Agaricomycetes</taxon>
        <taxon>Agaricomycetidae</taxon>
        <taxon>Agaricales</taxon>
        <taxon>Agaricineae</taxon>
        <taxon>Hymenogastraceae</taxon>
        <taxon>Gymnopilus</taxon>
    </lineage>
</organism>
<dbReference type="AlphaFoldDB" id="A0A9P5NED1"/>
<evidence type="ECO:0000313" key="2">
    <source>
        <dbReference type="EMBL" id="KAF8878801.1"/>
    </source>
</evidence>
<dbReference type="OrthoDB" id="2798764at2759"/>
<feature type="region of interest" description="Disordered" evidence="1">
    <location>
        <begin position="1"/>
        <end position="60"/>
    </location>
</feature>
<name>A0A9P5NED1_GYMJU</name>
<feature type="compositionally biased region" description="Polar residues" evidence="1">
    <location>
        <begin position="97"/>
        <end position="111"/>
    </location>
</feature>
<gene>
    <name evidence="2" type="ORF">CPB84DRAFT_1793833</name>
</gene>
<reference evidence="2" key="1">
    <citation type="submission" date="2020-11" db="EMBL/GenBank/DDBJ databases">
        <authorList>
            <consortium name="DOE Joint Genome Institute"/>
            <person name="Ahrendt S."/>
            <person name="Riley R."/>
            <person name="Andreopoulos W."/>
            <person name="LaButti K."/>
            <person name="Pangilinan J."/>
            <person name="Ruiz-duenas F.J."/>
            <person name="Barrasa J.M."/>
            <person name="Sanchez-Garcia M."/>
            <person name="Camarero S."/>
            <person name="Miyauchi S."/>
            <person name="Serrano A."/>
            <person name="Linde D."/>
            <person name="Babiker R."/>
            <person name="Drula E."/>
            <person name="Ayuso-Fernandez I."/>
            <person name="Pacheco R."/>
            <person name="Padilla G."/>
            <person name="Ferreira P."/>
            <person name="Barriuso J."/>
            <person name="Kellner H."/>
            <person name="Castanera R."/>
            <person name="Alfaro M."/>
            <person name="Ramirez L."/>
            <person name="Pisabarro A.G."/>
            <person name="Kuo A."/>
            <person name="Tritt A."/>
            <person name="Lipzen A."/>
            <person name="He G."/>
            <person name="Yan M."/>
            <person name="Ng V."/>
            <person name="Cullen D."/>
            <person name="Martin F."/>
            <person name="Rosso M.-N."/>
            <person name="Henrissat B."/>
            <person name="Hibbett D."/>
            <person name="Martinez A.T."/>
            <person name="Grigoriev I.V."/>
        </authorList>
    </citation>
    <scope>NUCLEOTIDE SEQUENCE</scope>
    <source>
        <strain evidence="2">AH 44721</strain>
    </source>
</reference>
<evidence type="ECO:0000256" key="1">
    <source>
        <dbReference type="SAM" id="MobiDB-lite"/>
    </source>
</evidence>
<dbReference type="Proteomes" id="UP000724874">
    <property type="component" value="Unassembled WGS sequence"/>
</dbReference>
<feature type="non-terminal residue" evidence="2">
    <location>
        <position position="164"/>
    </location>
</feature>
<comment type="caution">
    <text evidence="2">The sequence shown here is derived from an EMBL/GenBank/DDBJ whole genome shotgun (WGS) entry which is preliminary data.</text>
</comment>
<proteinExistence type="predicted"/>